<dbReference type="InterPro" id="IPR021255">
    <property type="entry name" value="DUF2807"/>
</dbReference>
<keyword evidence="3" id="KW-1185">Reference proteome</keyword>
<sequence>MKKILYILVFAVLFSCDSEDAIDCFQKSGNIIQQEVVVEPFEKILVNRNIELILKEAPEFHVLIETGENLMNDVEVEVVNNQLRLTDNNHCNYVRDYEPTKVYVSAPNITDIRSSTQFDISSDGVLSYNNLKLFSEDSNYTGTITVGDFRLQVNTNILRITANNISSFYISGQTNNLIVGFYSGVGRFEGANLEAQEVEIYHRGSNDMIVNPQLSLTGELRGTGDLISKNNPPIVEVEQFYTGELIFD</sequence>
<dbReference type="RefSeq" id="WP_148453658.1">
    <property type="nucleotide sequence ID" value="NZ_VSFC01000020.1"/>
</dbReference>
<dbReference type="EMBL" id="VSFC01000020">
    <property type="protein sequence ID" value="TYA58002.1"/>
    <property type="molecule type" value="Genomic_DNA"/>
</dbReference>
<dbReference type="Proteomes" id="UP000324550">
    <property type="component" value="Unassembled WGS sequence"/>
</dbReference>
<accession>A0A5D0GKF4</accession>
<gene>
    <name evidence="2" type="ORF">FVF61_04105</name>
</gene>
<evidence type="ECO:0000313" key="3">
    <source>
        <dbReference type="Proteomes" id="UP000324550"/>
    </source>
</evidence>
<dbReference type="Gene3D" id="2.160.20.120">
    <property type="match status" value="1"/>
</dbReference>
<dbReference type="OrthoDB" id="1466971at2"/>
<dbReference type="PROSITE" id="PS51257">
    <property type="entry name" value="PROKAR_LIPOPROTEIN"/>
    <property type="match status" value="1"/>
</dbReference>
<organism evidence="2 3">
    <name type="scientific">Formosa maritima</name>
    <dbReference type="NCBI Taxonomy" id="2592046"/>
    <lineage>
        <taxon>Bacteria</taxon>
        <taxon>Pseudomonadati</taxon>
        <taxon>Bacteroidota</taxon>
        <taxon>Flavobacteriia</taxon>
        <taxon>Flavobacteriales</taxon>
        <taxon>Flavobacteriaceae</taxon>
        <taxon>Formosa</taxon>
    </lineage>
</organism>
<dbReference type="AlphaFoldDB" id="A0A5D0GKF4"/>
<evidence type="ECO:0000313" key="2">
    <source>
        <dbReference type="EMBL" id="TYA58002.1"/>
    </source>
</evidence>
<comment type="caution">
    <text evidence="2">The sequence shown here is derived from an EMBL/GenBank/DDBJ whole genome shotgun (WGS) entry which is preliminary data.</text>
</comment>
<reference evidence="2 3" key="1">
    <citation type="submission" date="2019-08" db="EMBL/GenBank/DDBJ databases">
        <title>Formosa sediminis sp. nov., isolated from marine sediment.</title>
        <authorList>
            <person name="Cao W.R."/>
        </authorList>
    </citation>
    <scope>NUCLEOTIDE SEQUENCE [LARGE SCALE GENOMIC DNA]</scope>
    <source>
        <strain evidence="2 3">1494</strain>
    </source>
</reference>
<dbReference type="Pfam" id="PF10988">
    <property type="entry name" value="DUF2807"/>
    <property type="match status" value="1"/>
</dbReference>
<proteinExistence type="predicted"/>
<evidence type="ECO:0000259" key="1">
    <source>
        <dbReference type="Pfam" id="PF10988"/>
    </source>
</evidence>
<feature type="domain" description="Putative auto-transporter adhesin head GIN" evidence="1">
    <location>
        <begin position="40"/>
        <end position="232"/>
    </location>
</feature>
<protein>
    <submittedName>
        <fullName evidence="2">DUF2807 domain-containing protein</fullName>
    </submittedName>
</protein>
<name>A0A5D0GKF4_9FLAO</name>